<feature type="region of interest" description="Disordered" evidence="3">
    <location>
        <begin position="351"/>
        <end position="540"/>
    </location>
</feature>
<evidence type="ECO:0000259" key="4">
    <source>
        <dbReference type="PROSITE" id="PS50002"/>
    </source>
</evidence>
<feature type="compositionally biased region" description="Low complexity" evidence="3">
    <location>
        <begin position="554"/>
        <end position="566"/>
    </location>
</feature>
<proteinExistence type="predicted"/>
<dbReference type="InterPro" id="IPR000159">
    <property type="entry name" value="RA_dom"/>
</dbReference>
<dbReference type="GO" id="GO:0007165">
    <property type="term" value="P:signal transduction"/>
    <property type="evidence" value="ECO:0007669"/>
    <property type="project" value="InterPro"/>
</dbReference>
<feature type="compositionally biased region" description="Low complexity" evidence="3">
    <location>
        <begin position="351"/>
        <end position="360"/>
    </location>
</feature>
<dbReference type="GO" id="GO:0008104">
    <property type="term" value="P:intracellular protein localization"/>
    <property type="evidence" value="ECO:0007669"/>
    <property type="project" value="TreeGrafter"/>
</dbReference>
<name>A0AAD4GCF1_BOLED</name>
<dbReference type="SMART" id="SM00326">
    <property type="entry name" value="SH3"/>
    <property type="match status" value="1"/>
</dbReference>
<feature type="compositionally biased region" description="Polar residues" evidence="3">
    <location>
        <begin position="456"/>
        <end position="473"/>
    </location>
</feature>
<dbReference type="InterPro" id="IPR053039">
    <property type="entry name" value="Polarity_Bud-Selection_Reg"/>
</dbReference>
<dbReference type="GO" id="GO:0015630">
    <property type="term" value="C:microtubule cytoskeleton"/>
    <property type="evidence" value="ECO:0007669"/>
    <property type="project" value="TreeGrafter"/>
</dbReference>
<feature type="compositionally biased region" description="Acidic residues" evidence="3">
    <location>
        <begin position="59"/>
        <end position="77"/>
    </location>
</feature>
<feature type="compositionally biased region" description="Polar residues" evidence="3">
    <location>
        <begin position="371"/>
        <end position="382"/>
    </location>
</feature>
<dbReference type="Pfam" id="PF00788">
    <property type="entry name" value="RA"/>
    <property type="match status" value="1"/>
</dbReference>
<comment type="caution">
    <text evidence="5">The sequence shown here is derived from an EMBL/GenBank/DDBJ whole genome shotgun (WGS) entry which is preliminary data.</text>
</comment>
<dbReference type="InterPro" id="IPR036028">
    <property type="entry name" value="SH3-like_dom_sf"/>
</dbReference>
<dbReference type="Proteomes" id="UP001194468">
    <property type="component" value="Unassembled WGS sequence"/>
</dbReference>
<evidence type="ECO:0000256" key="1">
    <source>
        <dbReference type="ARBA" id="ARBA00022443"/>
    </source>
</evidence>
<feature type="compositionally biased region" description="Low complexity" evidence="3">
    <location>
        <begin position="1280"/>
        <end position="1296"/>
    </location>
</feature>
<feature type="compositionally biased region" description="Acidic residues" evidence="3">
    <location>
        <begin position="277"/>
        <end position="289"/>
    </location>
</feature>
<sequence>MSQEQVHRATPKRQDTFDLRDHLLADEQSMASSHMHAHADATNQYGSGGASDEEHSVLEDDSDADDREMDYMDDEDDRSSSLSIPNESIDFDLVYSLHSFAATVEGQASVVKGDSLFLMDDTNSYWWLVRVLKTQDVGYIPAENIETPFERLARLNKHRNVDLAHATPQELQEDVERVRNNLSSRTGSHSPSPTHGLPAGTHCRPGIKGVMFTPALSVHRYPPAVWNEDEEEEEDVEWEDGVYEEEDIELAEEMSIRARQSQFEDQESMIMDAMQMEPDDGMSWDDSAAEDMQARSAQMKREQQMLMSPETLRPGALQLRPVQQPRQQQVVSQQQQEAIIAQQRQQQQQEQQMLSQQALRHQSSRDILSPEKTSPSHGSPSKSADLVDAGETRKLSATPSIIRDEPSKPLSVGAGLILPRLAVQQPDDDRKRTREEVDEDTTKKKLKGKEKDKITPVSSSPAISNQPVKSSHSGIGKLRKERESTDDEGKEKEKKRGRGVFGLFGRKKDKNKDKASIESISSDVTRESQDSGQSSNQQHGNSVEMLLSPVAAPAIQQQQQSIQASIEGRSTPQRQQPHSVGGPQTPTGPVHVSQHASTLRQRDQQQQALYQQYLNRSPSSPPEAPSYGLQSAFAGNSPYSSPSTTAASLGLGLPSSRPRPGSLIISPSADGQGLGVPELSVIRIFAGKNVQTEATFKTVLLNSSTVSSDLIGQAIQRFRLPTSEAEAASSYYLTIKQVEGSSTVLLSEEKPLQVFESIVEAVMELPKVKRSSMGSISSLSSNLSMHPAIKQLSMNDFTDDSAVKFYLNKRGVDGKQNLLGEEDEEDTIYAESTRDTIEGVSTSSSSSGVNMTPERFSSPSVRFALQLVIYPDDLPDDMVFDPLTEAIVFKDTLKDRTTSVSSSSSGVSLNQRRKVFTFPKNVTVAEVIELGLERFGILEGVVDGGDEVEDKLTKRRSSSKVRYWLTASMNGQERELSSSSRVIDAYLRPPTFRRAQEGGGKRRSIDSALLLANTEDVSPDDPVFILRRAVSYRTSSSRHRMSAPLDEIALQHLRDSISGSSLSSDGATAEEIHKPRQLSRQEIIAAQRAALREKQRAILSTQTNSVRGVDLLLPGNAIIRSSRYDGGDHIRYSYVQDGESYDVSDIIEQELRETNETSSPLHKNDLLEGVFGRNRDRDGVSEKLDRVLTKIKDGRLGVQYVAVKTSEDQSENPPSATSTGSSSSMYSVDDLTARSTPTPLAGLDMRRTLSPSPLSETESRSATPTLSLTAGATRARSTTPSAHSHSQSQSQSQPQLHSHRQPSIASVMSDITSTSIYATPTTQLLSPTGTELSLSIRGDTPLKLASQPQTQIRPPVKRPYICPDDFGVSQMLAIIEIAGTVIKPPEPPLHPVEELLFGKSIEVQTLHPDIREIYSGAFQQLDEMDKMLDEYLQQALAV</sequence>
<dbReference type="SUPFAM" id="SSF54236">
    <property type="entry name" value="Ubiquitin-like"/>
    <property type="match status" value="1"/>
</dbReference>
<dbReference type="SUPFAM" id="SSF50044">
    <property type="entry name" value="SH3-domain"/>
    <property type="match status" value="1"/>
</dbReference>
<accession>A0AAD4GCF1</accession>
<feature type="domain" description="SH3" evidence="4">
    <location>
        <begin position="89"/>
        <end position="150"/>
    </location>
</feature>
<evidence type="ECO:0000256" key="2">
    <source>
        <dbReference type="PROSITE-ProRule" id="PRU00192"/>
    </source>
</evidence>
<keyword evidence="1 2" id="KW-0728">SH3 domain</keyword>
<feature type="compositionally biased region" description="Polar residues" evidence="3">
    <location>
        <begin position="1249"/>
        <end position="1279"/>
    </location>
</feature>
<feature type="compositionally biased region" description="Polar residues" evidence="3">
    <location>
        <begin position="568"/>
        <end position="587"/>
    </location>
</feature>
<evidence type="ECO:0000313" key="5">
    <source>
        <dbReference type="EMBL" id="KAF8436829.1"/>
    </source>
</evidence>
<dbReference type="InterPro" id="IPR001452">
    <property type="entry name" value="SH3_domain"/>
</dbReference>
<feature type="compositionally biased region" description="Low complexity" evidence="3">
    <location>
        <begin position="530"/>
        <end position="540"/>
    </location>
</feature>
<feature type="region of interest" description="Disordered" evidence="3">
    <location>
        <begin position="554"/>
        <end position="605"/>
    </location>
</feature>
<dbReference type="PANTHER" id="PTHR47775">
    <property type="entry name" value="BUD SITE SELECTION PROTEIN 14"/>
    <property type="match status" value="1"/>
</dbReference>
<dbReference type="InterPro" id="IPR029071">
    <property type="entry name" value="Ubiquitin-like_domsf"/>
</dbReference>
<dbReference type="GO" id="GO:0030950">
    <property type="term" value="P:establishment or maintenance of actin cytoskeleton polarity"/>
    <property type="evidence" value="ECO:0007669"/>
    <property type="project" value="TreeGrafter"/>
</dbReference>
<evidence type="ECO:0000313" key="6">
    <source>
        <dbReference type="Proteomes" id="UP001194468"/>
    </source>
</evidence>
<dbReference type="EMBL" id="WHUW01000020">
    <property type="protein sequence ID" value="KAF8436829.1"/>
    <property type="molecule type" value="Genomic_DNA"/>
</dbReference>
<dbReference type="PROSITE" id="PS50002">
    <property type="entry name" value="SH3"/>
    <property type="match status" value="1"/>
</dbReference>
<keyword evidence="6" id="KW-1185">Reference proteome</keyword>
<feature type="compositionally biased region" description="Basic and acidic residues" evidence="3">
    <location>
        <begin position="427"/>
        <end position="454"/>
    </location>
</feature>
<feature type="compositionally biased region" description="Polar residues" evidence="3">
    <location>
        <begin position="181"/>
        <end position="193"/>
    </location>
</feature>
<feature type="compositionally biased region" description="Basic and acidic residues" evidence="3">
    <location>
        <begin position="478"/>
        <end position="494"/>
    </location>
</feature>
<gene>
    <name evidence="5" type="ORF">L210DRAFT_3762103</name>
</gene>
<organism evidence="5 6">
    <name type="scientific">Boletus edulis BED1</name>
    <dbReference type="NCBI Taxonomy" id="1328754"/>
    <lineage>
        <taxon>Eukaryota</taxon>
        <taxon>Fungi</taxon>
        <taxon>Dikarya</taxon>
        <taxon>Basidiomycota</taxon>
        <taxon>Agaricomycotina</taxon>
        <taxon>Agaricomycetes</taxon>
        <taxon>Agaricomycetidae</taxon>
        <taxon>Boletales</taxon>
        <taxon>Boletineae</taxon>
        <taxon>Boletaceae</taxon>
        <taxon>Boletoideae</taxon>
        <taxon>Boletus</taxon>
    </lineage>
</organism>
<feature type="region of interest" description="Disordered" evidence="3">
    <location>
        <begin position="181"/>
        <end position="204"/>
    </location>
</feature>
<dbReference type="GO" id="GO:0051286">
    <property type="term" value="C:cell tip"/>
    <property type="evidence" value="ECO:0007669"/>
    <property type="project" value="TreeGrafter"/>
</dbReference>
<feature type="region of interest" description="Disordered" evidence="3">
    <location>
        <begin position="277"/>
        <end position="304"/>
    </location>
</feature>
<protein>
    <recommendedName>
        <fullName evidence="4">SH3 domain-containing protein</fullName>
    </recommendedName>
</protein>
<evidence type="ECO:0000256" key="3">
    <source>
        <dbReference type="SAM" id="MobiDB-lite"/>
    </source>
</evidence>
<reference evidence="5" key="2">
    <citation type="journal article" date="2020" name="Nat. Commun.">
        <title>Large-scale genome sequencing of mycorrhizal fungi provides insights into the early evolution of symbiotic traits.</title>
        <authorList>
            <person name="Miyauchi S."/>
            <person name="Kiss E."/>
            <person name="Kuo A."/>
            <person name="Drula E."/>
            <person name="Kohler A."/>
            <person name="Sanchez-Garcia M."/>
            <person name="Morin E."/>
            <person name="Andreopoulos B."/>
            <person name="Barry K.W."/>
            <person name="Bonito G."/>
            <person name="Buee M."/>
            <person name="Carver A."/>
            <person name="Chen C."/>
            <person name="Cichocki N."/>
            <person name="Clum A."/>
            <person name="Culley D."/>
            <person name="Crous P.W."/>
            <person name="Fauchery L."/>
            <person name="Girlanda M."/>
            <person name="Hayes R.D."/>
            <person name="Keri Z."/>
            <person name="LaButti K."/>
            <person name="Lipzen A."/>
            <person name="Lombard V."/>
            <person name="Magnuson J."/>
            <person name="Maillard F."/>
            <person name="Murat C."/>
            <person name="Nolan M."/>
            <person name="Ohm R.A."/>
            <person name="Pangilinan J."/>
            <person name="Pereira M.F."/>
            <person name="Perotto S."/>
            <person name="Peter M."/>
            <person name="Pfister S."/>
            <person name="Riley R."/>
            <person name="Sitrit Y."/>
            <person name="Stielow J.B."/>
            <person name="Szollosi G."/>
            <person name="Zifcakova L."/>
            <person name="Stursova M."/>
            <person name="Spatafora J.W."/>
            <person name="Tedersoo L."/>
            <person name="Vaario L.M."/>
            <person name="Yamada A."/>
            <person name="Yan M."/>
            <person name="Wang P."/>
            <person name="Xu J."/>
            <person name="Bruns T."/>
            <person name="Baldrian P."/>
            <person name="Vilgalys R."/>
            <person name="Dunand C."/>
            <person name="Henrissat B."/>
            <person name="Grigoriev I.V."/>
            <person name="Hibbett D."/>
            <person name="Nagy L.G."/>
            <person name="Martin F.M."/>
        </authorList>
    </citation>
    <scope>NUCLEOTIDE SEQUENCE</scope>
    <source>
        <strain evidence="5">BED1</strain>
    </source>
</reference>
<feature type="region of interest" description="Disordered" evidence="3">
    <location>
        <begin position="1204"/>
        <end position="1304"/>
    </location>
</feature>
<dbReference type="Gene3D" id="2.30.30.40">
    <property type="entry name" value="SH3 Domains"/>
    <property type="match status" value="1"/>
</dbReference>
<feature type="compositionally biased region" description="Basic and acidic residues" evidence="3">
    <location>
        <begin position="12"/>
        <end position="25"/>
    </location>
</feature>
<feature type="region of interest" description="Disordered" evidence="3">
    <location>
        <begin position="1"/>
        <end position="84"/>
    </location>
</feature>
<dbReference type="Gene3D" id="3.10.20.90">
    <property type="entry name" value="Phosphatidylinositol 3-kinase Catalytic Subunit, Chain A, domain 1"/>
    <property type="match status" value="1"/>
</dbReference>
<dbReference type="PANTHER" id="PTHR47775:SF1">
    <property type="entry name" value="BUD SITE SELECTION PROTEIN 14"/>
    <property type="match status" value="1"/>
</dbReference>
<feature type="compositionally biased region" description="Low complexity" evidence="3">
    <location>
        <begin position="1215"/>
        <end position="1227"/>
    </location>
</feature>
<reference evidence="5" key="1">
    <citation type="submission" date="2019-10" db="EMBL/GenBank/DDBJ databases">
        <authorList>
            <consortium name="DOE Joint Genome Institute"/>
            <person name="Kuo A."/>
            <person name="Miyauchi S."/>
            <person name="Kiss E."/>
            <person name="Drula E."/>
            <person name="Kohler A."/>
            <person name="Sanchez-Garcia M."/>
            <person name="Andreopoulos B."/>
            <person name="Barry K.W."/>
            <person name="Bonito G."/>
            <person name="Buee M."/>
            <person name="Carver A."/>
            <person name="Chen C."/>
            <person name="Cichocki N."/>
            <person name="Clum A."/>
            <person name="Culley D."/>
            <person name="Crous P.W."/>
            <person name="Fauchery L."/>
            <person name="Girlanda M."/>
            <person name="Hayes R."/>
            <person name="Keri Z."/>
            <person name="LaButti K."/>
            <person name="Lipzen A."/>
            <person name="Lombard V."/>
            <person name="Magnuson J."/>
            <person name="Maillard F."/>
            <person name="Morin E."/>
            <person name="Murat C."/>
            <person name="Nolan M."/>
            <person name="Ohm R."/>
            <person name="Pangilinan J."/>
            <person name="Pereira M."/>
            <person name="Perotto S."/>
            <person name="Peter M."/>
            <person name="Riley R."/>
            <person name="Sitrit Y."/>
            <person name="Stielow B."/>
            <person name="Szollosi G."/>
            <person name="Zifcakova L."/>
            <person name="Stursova M."/>
            <person name="Spatafora J.W."/>
            <person name="Tedersoo L."/>
            <person name="Vaario L.-M."/>
            <person name="Yamada A."/>
            <person name="Yan M."/>
            <person name="Wang P."/>
            <person name="Xu J."/>
            <person name="Bruns T."/>
            <person name="Baldrian P."/>
            <person name="Vilgalys R."/>
            <person name="Henrissat B."/>
            <person name="Grigoriev I.V."/>
            <person name="Hibbett D."/>
            <person name="Nagy L.G."/>
            <person name="Martin F.M."/>
        </authorList>
    </citation>
    <scope>NUCLEOTIDE SEQUENCE</scope>
    <source>
        <strain evidence="5">BED1</strain>
    </source>
</reference>